<evidence type="ECO:0000313" key="2">
    <source>
        <dbReference type="EMBL" id="ACO32713.1"/>
    </source>
</evidence>
<dbReference type="STRING" id="240015.ACP_2899"/>
<accession>C1F3V8</accession>
<name>C1F3V8_ACIC5</name>
<dbReference type="Proteomes" id="UP000002207">
    <property type="component" value="Chromosome"/>
</dbReference>
<dbReference type="HOGENOM" id="CLU_1092490_0_0_0"/>
<feature type="region of interest" description="Disordered" evidence="1">
    <location>
        <begin position="1"/>
        <end position="63"/>
    </location>
</feature>
<evidence type="ECO:0000256" key="1">
    <source>
        <dbReference type="SAM" id="MobiDB-lite"/>
    </source>
</evidence>
<reference evidence="2 3" key="1">
    <citation type="journal article" date="2009" name="Appl. Environ. Microbiol.">
        <title>Three genomes from the phylum Acidobacteria provide insight into the lifestyles of these microorganisms in soils.</title>
        <authorList>
            <person name="Ward N.L."/>
            <person name="Challacombe J.F."/>
            <person name="Janssen P.H."/>
            <person name="Henrissat B."/>
            <person name="Coutinho P.M."/>
            <person name="Wu M."/>
            <person name="Xie G."/>
            <person name="Haft D.H."/>
            <person name="Sait M."/>
            <person name="Badger J."/>
            <person name="Barabote R.D."/>
            <person name="Bradley B."/>
            <person name="Brettin T.S."/>
            <person name="Brinkac L.M."/>
            <person name="Bruce D."/>
            <person name="Creasy T."/>
            <person name="Daugherty S.C."/>
            <person name="Davidsen T.M."/>
            <person name="DeBoy R.T."/>
            <person name="Detter J.C."/>
            <person name="Dodson R.J."/>
            <person name="Durkin A.S."/>
            <person name="Ganapathy A."/>
            <person name="Gwinn-Giglio M."/>
            <person name="Han C.S."/>
            <person name="Khouri H."/>
            <person name="Kiss H."/>
            <person name="Kothari S.P."/>
            <person name="Madupu R."/>
            <person name="Nelson K.E."/>
            <person name="Nelson W.C."/>
            <person name="Paulsen I."/>
            <person name="Penn K."/>
            <person name="Ren Q."/>
            <person name="Rosovitz M.J."/>
            <person name="Selengut J.D."/>
            <person name="Shrivastava S."/>
            <person name="Sullivan S.A."/>
            <person name="Tapia R."/>
            <person name="Thompson L.S."/>
            <person name="Watkins K.L."/>
            <person name="Yang Q."/>
            <person name="Yu C."/>
            <person name="Zafar N."/>
            <person name="Zhou L."/>
            <person name="Kuske C.R."/>
        </authorList>
    </citation>
    <scope>NUCLEOTIDE SEQUENCE [LARGE SCALE GENOMIC DNA]</scope>
    <source>
        <strain evidence="3">ATCC 51196 / DSM 11244 / BCRC 80197 / JCM 7670 / NBRC 15755 / NCIMB 13165 / 161</strain>
    </source>
</reference>
<feature type="compositionally biased region" description="Polar residues" evidence="1">
    <location>
        <begin position="1"/>
        <end position="22"/>
    </location>
</feature>
<proteinExistence type="predicted"/>
<dbReference type="KEGG" id="aca:ACP_2899"/>
<feature type="compositionally biased region" description="Basic and acidic residues" evidence="1">
    <location>
        <begin position="26"/>
        <end position="36"/>
    </location>
</feature>
<keyword evidence="3" id="KW-1185">Reference proteome</keyword>
<dbReference type="AlphaFoldDB" id="C1F3V8"/>
<dbReference type="InParanoid" id="C1F3V8"/>
<evidence type="ECO:0000313" key="3">
    <source>
        <dbReference type="Proteomes" id="UP000002207"/>
    </source>
</evidence>
<gene>
    <name evidence="2" type="ordered locus">ACP_2899</name>
</gene>
<sequence length="254" mass="28660">MASVGSNSSRSRIEQQEISYLSLQEKPSDAGTHEHSTSGLRGPGLARAGRHAGLRPLPQRVRGLPHSCQVGRCRSRKQSYRRRPRLKSTLPGGVMLDPAPGSRAYVGRAPGLFPFQKSIHPNQTSGLTFPSEGKAALLGSRKWEKASHRPSLRLILLLLLLLVHPFQLLQNLLRRAHSIARSARSGSIRRLGRVVRWSIVIHRSWRRMIRLFGVLRIGRRHRSIAPRRQQQLLRRAVRSLAEHHNVEARIGKQL</sequence>
<organism evidence="2 3">
    <name type="scientific">Acidobacterium capsulatum (strain ATCC 51196 / DSM 11244 / BCRC 80197 / JCM 7670 / NBRC 15755 / NCIMB 13165 / 161)</name>
    <dbReference type="NCBI Taxonomy" id="240015"/>
    <lineage>
        <taxon>Bacteria</taxon>
        <taxon>Pseudomonadati</taxon>
        <taxon>Acidobacteriota</taxon>
        <taxon>Terriglobia</taxon>
        <taxon>Terriglobales</taxon>
        <taxon>Acidobacteriaceae</taxon>
        <taxon>Acidobacterium</taxon>
    </lineage>
</organism>
<protein>
    <submittedName>
        <fullName evidence="2">Uncharacterized protein</fullName>
    </submittedName>
</protein>
<dbReference type="EMBL" id="CP001472">
    <property type="protein sequence ID" value="ACO32713.1"/>
    <property type="molecule type" value="Genomic_DNA"/>
</dbReference>